<name>A0A3N1NWX8_9GAMM</name>
<dbReference type="PROSITE" id="PS51353">
    <property type="entry name" value="ARSC"/>
    <property type="match status" value="1"/>
</dbReference>
<sequence length="116" mass="13051">MAAITLYGIKNCDTVKKARRWLDDQGVDYRFHDLRSDGLTEAQVTGWLSELGMDLVNKRSTSWKALDEATREQMTADNAAAVILENPTLIKRPLLDTGDARHVGFKADDYTAWLAH</sequence>
<dbReference type="SUPFAM" id="SSF52833">
    <property type="entry name" value="Thioredoxin-like"/>
    <property type="match status" value="1"/>
</dbReference>
<dbReference type="EMBL" id="RJUK01000001">
    <property type="protein sequence ID" value="ROQ20673.1"/>
    <property type="molecule type" value="Genomic_DNA"/>
</dbReference>
<dbReference type="NCBIfam" id="NF008107">
    <property type="entry name" value="PRK10853.1"/>
    <property type="match status" value="1"/>
</dbReference>
<dbReference type="NCBIfam" id="TIGR01617">
    <property type="entry name" value="arsC_related"/>
    <property type="match status" value="1"/>
</dbReference>
<dbReference type="InterPro" id="IPR006660">
    <property type="entry name" value="Arsenate_reductase-like"/>
</dbReference>
<organism evidence="3 4">
    <name type="scientific">Marinimicrobium koreense</name>
    <dbReference type="NCBI Taxonomy" id="306545"/>
    <lineage>
        <taxon>Bacteria</taxon>
        <taxon>Pseudomonadati</taxon>
        <taxon>Pseudomonadota</taxon>
        <taxon>Gammaproteobacteria</taxon>
        <taxon>Cellvibrionales</taxon>
        <taxon>Cellvibrionaceae</taxon>
        <taxon>Marinimicrobium</taxon>
    </lineage>
</organism>
<protein>
    <submittedName>
        <fullName evidence="3">Spx/MgsR family transcriptional regulator</fullName>
    </submittedName>
</protein>
<dbReference type="Gene3D" id="3.40.30.10">
    <property type="entry name" value="Glutaredoxin"/>
    <property type="match status" value="1"/>
</dbReference>
<dbReference type="InterPro" id="IPR006504">
    <property type="entry name" value="Tscrpt_reg_Spx/MgsR"/>
</dbReference>
<dbReference type="PANTHER" id="PTHR30041">
    <property type="entry name" value="ARSENATE REDUCTASE"/>
    <property type="match status" value="1"/>
</dbReference>
<dbReference type="Proteomes" id="UP000273643">
    <property type="component" value="Unassembled WGS sequence"/>
</dbReference>
<dbReference type="OrthoDB" id="9803749at2"/>
<evidence type="ECO:0000256" key="1">
    <source>
        <dbReference type="ARBA" id="ARBA00007198"/>
    </source>
</evidence>
<dbReference type="PANTHER" id="PTHR30041:SF8">
    <property type="entry name" value="PROTEIN YFFB"/>
    <property type="match status" value="1"/>
</dbReference>
<evidence type="ECO:0000256" key="2">
    <source>
        <dbReference type="PROSITE-ProRule" id="PRU01282"/>
    </source>
</evidence>
<comment type="similarity">
    <text evidence="1 2">Belongs to the ArsC family.</text>
</comment>
<comment type="caution">
    <text evidence="3">The sequence shown here is derived from an EMBL/GenBank/DDBJ whole genome shotgun (WGS) entry which is preliminary data.</text>
</comment>
<dbReference type="AlphaFoldDB" id="A0A3N1NWX8"/>
<keyword evidence="4" id="KW-1185">Reference proteome</keyword>
<accession>A0A3N1NWX8</accession>
<dbReference type="RefSeq" id="WP_123637785.1">
    <property type="nucleotide sequence ID" value="NZ_RJUK01000001.1"/>
</dbReference>
<proteinExistence type="inferred from homology"/>
<reference evidence="3 4" key="1">
    <citation type="submission" date="2018-11" db="EMBL/GenBank/DDBJ databases">
        <title>Genomic Encyclopedia of Type Strains, Phase IV (KMG-IV): sequencing the most valuable type-strain genomes for metagenomic binning, comparative biology and taxonomic classification.</title>
        <authorList>
            <person name="Goeker M."/>
        </authorList>
    </citation>
    <scope>NUCLEOTIDE SEQUENCE [LARGE SCALE GENOMIC DNA]</scope>
    <source>
        <strain evidence="3 4">DSM 16974</strain>
    </source>
</reference>
<evidence type="ECO:0000313" key="3">
    <source>
        <dbReference type="EMBL" id="ROQ20673.1"/>
    </source>
</evidence>
<dbReference type="Pfam" id="PF03960">
    <property type="entry name" value="ArsC"/>
    <property type="match status" value="1"/>
</dbReference>
<gene>
    <name evidence="3" type="ORF">EDC38_1286</name>
</gene>
<dbReference type="CDD" id="cd03035">
    <property type="entry name" value="ArsC_Yffb"/>
    <property type="match status" value="1"/>
</dbReference>
<evidence type="ECO:0000313" key="4">
    <source>
        <dbReference type="Proteomes" id="UP000273643"/>
    </source>
</evidence>
<dbReference type="InterPro" id="IPR036249">
    <property type="entry name" value="Thioredoxin-like_sf"/>
</dbReference>